<comment type="caution">
    <text evidence="1">The sequence shown here is derived from an EMBL/GenBank/DDBJ whole genome shotgun (WGS) entry which is preliminary data.</text>
</comment>
<evidence type="ECO:0000313" key="1">
    <source>
        <dbReference type="EMBL" id="KAK8840356.1"/>
    </source>
</evidence>
<gene>
    <name evidence="1" type="ORF">M9Y10_030917</name>
</gene>
<organism evidence="1 2">
    <name type="scientific">Tritrichomonas musculus</name>
    <dbReference type="NCBI Taxonomy" id="1915356"/>
    <lineage>
        <taxon>Eukaryota</taxon>
        <taxon>Metamonada</taxon>
        <taxon>Parabasalia</taxon>
        <taxon>Tritrichomonadida</taxon>
        <taxon>Tritrichomonadidae</taxon>
        <taxon>Tritrichomonas</taxon>
    </lineage>
</organism>
<accession>A0ABR2H2H9</accession>
<reference evidence="1 2" key="1">
    <citation type="submission" date="2024-04" db="EMBL/GenBank/DDBJ databases">
        <title>Tritrichomonas musculus Genome.</title>
        <authorList>
            <person name="Alves-Ferreira E."/>
            <person name="Grigg M."/>
            <person name="Lorenzi H."/>
            <person name="Galac M."/>
        </authorList>
    </citation>
    <scope>NUCLEOTIDE SEQUENCE [LARGE SCALE GENOMIC DNA]</scope>
    <source>
        <strain evidence="1 2">EAF2021</strain>
    </source>
</reference>
<dbReference type="EMBL" id="JAPFFF010000047">
    <property type="protein sequence ID" value="KAK8840356.1"/>
    <property type="molecule type" value="Genomic_DNA"/>
</dbReference>
<protein>
    <submittedName>
        <fullName evidence="1">Uncharacterized protein</fullName>
    </submittedName>
</protein>
<evidence type="ECO:0000313" key="2">
    <source>
        <dbReference type="Proteomes" id="UP001470230"/>
    </source>
</evidence>
<name>A0ABR2H2H9_9EUKA</name>
<sequence length="64" mass="6958">MTGNTAHVKYTPGSHLIGNIIELGGIKVPFDIIFKDDFSDPALCPDGEYYTYPGCELADLVVPQ</sequence>
<keyword evidence="2" id="KW-1185">Reference proteome</keyword>
<dbReference type="Proteomes" id="UP001470230">
    <property type="component" value="Unassembled WGS sequence"/>
</dbReference>
<proteinExistence type="predicted"/>